<accession>A0A830H634</accession>
<dbReference type="InterPro" id="IPR036259">
    <property type="entry name" value="MFS_trans_sf"/>
</dbReference>
<feature type="transmembrane region" description="Helical" evidence="5">
    <location>
        <begin position="7"/>
        <end position="26"/>
    </location>
</feature>
<organism evidence="6 7">
    <name type="scientific">Pycnococcus provasolii</name>
    <dbReference type="NCBI Taxonomy" id="41880"/>
    <lineage>
        <taxon>Eukaryota</taxon>
        <taxon>Viridiplantae</taxon>
        <taxon>Chlorophyta</taxon>
        <taxon>Pseudoscourfieldiophyceae</taxon>
        <taxon>Pseudoscourfieldiales</taxon>
        <taxon>Pycnococcaceae</taxon>
        <taxon>Pycnococcus</taxon>
    </lineage>
</organism>
<dbReference type="OrthoDB" id="440553at2759"/>
<keyword evidence="4 5" id="KW-0472">Membrane</keyword>
<keyword evidence="3 5" id="KW-1133">Transmembrane helix</keyword>
<name>A0A830H634_9CHLO</name>
<feature type="transmembrane region" description="Helical" evidence="5">
    <location>
        <begin position="133"/>
        <end position="152"/>
    </location>
</feature>
<protein>
    <recommendedName>
        <fullName evidence="8">Major facilitator superfamily (MFS) profile domain-containing protein</fullName>
    </recommendedName>
</protein>
<evidence type="ECO:0000313" key="6">
    <source>
        <dbReference type="EMBL" id="GHP01500.1"/>
    </source>
</evidence>
<reference evidence="6" key="1">
    <citation type="submission" date="2020-10" db="EMBL/GenBank/DDBJ databases">
        <title>Unveiling of a novel bifunctional photoreceptor, Dualchrome1, isolated from a cosmopolitan green alga.</title>
        <authorList>
            <person name="Suzuki S."/>
            <person name="Kawachi M."/>
        </authorList>
    </citation>
    <scope>NUCLEOTIDE SEQUENCE</scope>
    <source>
        <strain evidence="6">NIES 2893</strain>
    </source>
</reference>
<dbReference type="AlphaFoldDB" id="A0A830H634"/>
<dbReference type="Proteomes" id="UP000660262">
    <property type="component" value="Unassembled WGS sequence"/>
</dbReference>
<dbReference type="PANTHER" id="PTHR24002">
    <property type="entry name" value="SOLUTE CARRIER FAMILY 22 MEMBER 18"/>
    <property type="match status" value="1"/>
</dbReference>
<feature type="transmembrane region" description="Helical" evidence="5">
    <location>
        <begin position="390"/>
        <end position="409"/>
    </location>
</feature>
<feature type="transmembrane region" description="Helical" evidence="5">
    <location>
        <begin position="294"/>
        <end position="312"/>
    </location>
</feature>
<evidence type="ECO:0000256" key="2">
    <source>
        <dbReference type="ARBA" id="ARBA00022692"/>
    </source>
</evidence>
<dbReference type="Gene3D" id="1.20.1250.20">
    <property type="entry name" value="MFS general substrate transporter like domains"/>
    <property type="match status" value="1"/>
</dbReference>
<dbReference type="PRINTS" id="PR01035">
    <property type="entry name" value="TCRTETA"/>
</dbReference>
<feature type="transmembrane region" description="Helical" evidence="5">
    <location>
        <begin position="224"/>
        <end position="247"/>
    </location>
</feature>
<dbReference type="GO" id="GO:0005635">
    <property type="term" value="C:nuclear envelope"/>
    <property type="evidence" value="ECO:0007669"/>
    <property type="project" value="TreeGrafter"/>
</dbReference>
<feature type="transmembrane region" description="Helical" evidence="5">
    <location>
        <begin position="46"/>
        <end position="65"/>
    </location>
</feature>
<comment type="caution">
    <text evidence="6">The sequence shown here is derived from an EMBL/GenBank/DDBJ whole genome shotgun (WGS) entry which is preliminary data.</text>
</comment>
<gene>
    <name evidence="6" type="ORF">PPROV_000025600</name>
</gene>
<dbReference type="Pfam" id="PF07690">
    <property type="entry name" value="MFS_1"/>
    <property type="match status" value="2"/>
</dbReference>
<evidence type="ECO:0000313" key="7">
    <source>
        <dbReference type="Proteomes" id="UP000660262"/>
    </source>
</evidence>
<dbReference type="EMBL" id="BNJQ01000001">
    <property type="protein sequence ID" value="GHP01500.1"/>
    <property type="molecule type" value="Genomic_DNA"/>
</dbReference>
<evidence type="ECO:0000256" key="3">
    <source>
        <dbReference type="ARBA" id="ARBA00022989"/>
    </source>
</evidence>
<dbReference type="PANTHER" id="PTHR24002:SF3">
    <property type="entry name" value="SOLUTE CARRIER FAMILY 22 MEMBER 18"/>
    <property type="match status" value="1"/>
</dbReference>
<evidence type="ECO:0000256" key="4">
    <source>
        <dbReference type="ARBA" id="ARBA00023136"/>
    </source>
</evidence>
<evidence type="ECO:0008006" key="8">
    <source>
        <dbReference type="Google" id="ProtNLM"/>
    </source>
</evidence>
<comment type="subcellular location">
    <subcellularLocation>
        <location evidence="1">Membrane</location>
        <topology evidence="1">Multi-pass membrane protein</topology>
    </subcellularLocation>
</comment>
<sequence length="455" mass="47390">MAAAERAVLVCVYLNIALYAFSYQLQSPIEPYLVERLVGKTAAASTYGQLTSAFSALQTVGSLAIGVFLDKVGPRTTFVLVFLCSAWSYYLRANCTTIEGLYWSKVPALLQHAFLVAQAVIAQTVPHERRPNALGRIMTAYTVGATLGTFVGGRLGGTEGNHRAGALVAVGGSLLSVVLCVMLLPASSTDALAGTTASSQKSAARESSCAPGTPKHYMQVLRKAWLPLSIKFITACGVSMYTTALPLVYKNMYGASPSLLGTVMAVTMVINAVAGLFAVGWLSSFFGERQAIQHSTHILALGYLFIVAALHFRAVGSDGVTTSVYPLVCINVALSVVGHSMATLVTSQSTSLVGENDKGAVIGIEHALFSFARIASPTLGVMLMEVENTRLTWLAGACASTALAAAALLRTFGGLMNTNPAGSTMSGGIAGGGSADDSHLAGGVYATRKRARKAA</sequence>
<dbReference type="InterPro" id="IPR001958">
    <property type="entry name" value="Tet-R_TetA/multi-R_MdtG-like"/>
</dbReference>
<keyword evidence="2 5" id="KW-0812">Transmembrane</keyword>
<dbReference type="GO" id="GO:0016020">
    <property type="term" value="C:membrane"/>
    <property type="evidence" value="ECO:0007669"/>
    <property type="project" value="UniProtKB-SubCell"/>
</dbReference>
<feature type="transmembrane region" description="Helical" evidence="5">
    <location>
        <begin position="259"/>
        <end position="282"/>
    </location>
</feature>
<proteinExistence type="predicted"/>
<feature type="transmembrane region" description="Helical" evidence="5">
    <location>
        <begin position="164"/>
        <end position="184"/>
    </location>
</feature>
<dbReference type="GO" id="GO:0022857">
    <property type="term" value="F:transmembrane transporter activity"/>
    <property type="evidence" value="ECO:0007669"/>
    <property type="project" value="InterPro"/>
</dbReference>
<dbReference type="InterPro" id="IPR011701">
    <property type="entry name" value="MFS"/>
</dbReference>
<keyword evidence="7" id="KW-1185">Reference proteome</keyword>
<evidence type="ECO:0000256" key="5">
    <source>
        <dbReference type="SAM" id="Phobius"/>
    </source>
</evidence>
<evidence type="ECO:0000256" key="1">
    <source>
        <dbReference type="ARBA" id="ARBA00004141"/>
    </source>
</evidence>
<dbReference type="SUPFAM" id="SSF103473">
    <property type="entry name" value="MFS general substrate transporter"/>
    <property type="match status" value="1"/>
</dbReference>